<keyword evidence="1" id="KW-0812">Transmembrane</keyword>
<evidence type="ECO:0000313" key="3">
    <source>
        <dbReference type="Proteomes" id="UP000438429"/>
    </source>
</evidence>
<dbReference type="Proteomes" id="UP000438429">
    <property type="component" value="Unassembled WGS sequence"/>
</dbReference>
<evidence type="ECO:0000313" key="2">
    <source>
        <dbReference type="EMBL" id="KAF0026651.1"/>
    </source>
</evidence>
<gene>
    <name evidence="2" type="ORF">F2P81_021388</name>
</gene>
<accession>A0A6A4S694</accession>
<keyword evidence="1" id="KW-1133">Transmembrane helix</keyword>
<dbReference type="EMBL" id="VEVO01000019">
    <property type="protein sequence ID" value="KAF0026651.1"/>
    <property type="molecule type" value="Genomic_DNA"/>
</dbReference>
<proteinExistence type="predicted"/>
<protein>
    <submittedName>
        <fullName evidence="2">Uncharacterized protein</fullName>
    </submittedName>
</protein>
<organism evidence="2 3">
    <name type="scientific">Scophthalmus maximus</name>
    <name type="common">Turbot</name>
    <name type="synonym">Psetta maxima</name>
    <dbReference type="NCBI Taxonomy" id="52904"/>
    <lineage>
        <taxon>Eukaryota</taxon>
        <taxon>Metazoa</taxon>
        <taxon>Chordata</taxon>
        <taxon>Craniata</taxon>
        <taxon>Vertebrata</taxon>
        <taxon>Euteleostomi</taxon>
        <taxon>Actinopterygii</taxon>
        <taxon>Neopterygii</taxon>
        <taxon>Teleostei</taxon>
        <taxon>Neoteleostei</taxon>
        <taxon>Acanthomorphata</taxon>
        <taxon>Carangaria</taxon>
        <taxon>Pleuronectiformes</taxon>
        <taxon>Pleuronectoidei</taxon>
        <taxon>Scophthalmidae</taxon>
        <taxon>Scophthalmus</taxon>
    </lineage>
</organism>
<keyword evidence="1" id="KW-0472">Membrane</keyword>
<feature type="transmembrane region" description="Helical" evidence="1">
    <location>
        <begin position="39"/>
        <end position="55"/>
    </location>
</feature>
<dbReference type="AlphaFoldDB" id="A0A6A4S694"/>
<reference evidence="2 3" key="1">
    <citation type="submission" date="2019-06" db="EMBL/GenBank/DDBJ databases">
        <title>Draft genomes of female and male turbot (Scophthalmus maximus).</title>
        <authorList>
            <person name="Xu H."/>
            <person name="Xu X.-W."/>
            <person name="Shao C."/>
            <person name="Chen S."/>
        </authorList>
    </citation>
    <scope>NUCLEOTIDE SEQUENCE [LARGE SCALE GENOMIC DNA]</scope>
    <source>
        <strain evidence="2">Ysfricsl-2016a</strain>
        <tissue evidence="2">Blood</tissue>
    </source>
</reference>
<name>A0A6A4S694_SCOMX</name>
<comment type="caution">
    <text evidence="2">The sequence shown here is derived from an EMBL/GenBank/DDBJ whole genome shotgun (WGS) entry which is preliminary data.</text>
</comment>
<feature type="transmembrane region" description="Helical" evidence="1">
    <location>
        <begin position="12"/>
        <end position="33"/>
    </location>
</feature>
<evidence type="ECO:0000256" key="1">
    <source>
        <dbReference type="SAM" id="Phobius"/>
    </source>
</evidence>
<sequence length="85" mass="10142">METKPVITCLKTLLIVYSFVFWVRIFFFFKITLQKSSQPIPYIYIYIYIILKILYHRCGFAVRDEGLDGANISRRNHHVVRIDAK</sequence>